<keyword evidence="4 7" id="KW-0812">Transmembrane</keyword>
<evidence type="ECO:0000256" key="5">
    <source>
        <dbReference type="ARBA" id="ARBA00022989"/>
    </source>
</evidence>
<comment type="subcellular location">
    <subcellularLocation>
        <location evidence="1">Membrane</location>
        <topology evidence="1">Multi-pass membrane protein</topology>
    </subcellularLocation>
</comment>
<keyword evidence="5 7" id="KW-1133">Transmembrane helix</keyword>
<dbReference type="SUPFAM" id="SSF55729">
    <property type="entry name" value="Acyl-CoA N-acyltransferases (Nat)"/>
    <property type="match status" value="1"/>
</dbReference>
<feature type="transmembrane region" description="Helical" evidence="7">
    <location>
        <begin position="131"/>
        <end position="153"/>
    </location>
</feature>
<evidence type="ECO:0000313" key="10">
    <source>
        <dbReference type="Proteomes" id="UP001279681"/>
    </source>
</evidence>
<keyword evidence="10" id="KW-1185">Reference proteome</keyword>
<dbReference type="Gene3D" id="3.40.630.30">
    <property type="match status" value="1"/>
</dbReference>
<dbReference type="Proteomes" id="UP001279681">
    <property type="component" value="Unassembled WGS sequence"/>
</dbReference>
<evidence type="ECO:0000259" key="8">
    <source>
        <dbReference type="PROSITE" id="PS51186"/>
    </source>
</evidence>
<evidence type="ECO:0000256" key="4">
    <source>
        <dbReference type="ARBA" id="ARBA00022692"/>
    </source>
</evidence>
<name>A0ABU4W918_9FUSO</name>
<evidence type="ECO:0000256" key="1">
    <source>
        <dbReference type="ARBA" id="ARBA00004141"/>
    </source>
</evidence>
<organism evidence="9 10">
    <name type="scientific">Candidatus Cetobacterium colombiensis</name>
    <dbReference type="NCBI Taxonomy" id="3073100"/>
    <lineage>
        <taxon>Bacteria</taxon>
        <taxon>Fusobacteriati</taxon>
        <taxon>Fusobacteriota</taxon>
        <taxon>Fusobacteriia</taxon>
        <taxon>Fusobacteriales</taxon>
        <taxon>Fusobacteriaceae</taxon>
        <taxon>Cetobacterium</taxon>
    </lineage>
</organism>
<dbReference type="Gene3D" id="1.20.1510.10">
    <property type="entry name" value="Cation efflux protein transmembrane domain"/>
    <property type="match status" value="1"/>
</dbReference>
<sequence length="409" mass="46697">MYKSYSFDEIKDKLDIFKKLDDEFPIFEDGLYFTIEKKDDVIGYACLEKKEENYYLKRIFIKKDSRFKSHGKKLLAFIINKKIKKGSLIIEKDTPIDGFLVKLGFKKMENGSLSIEDVEHKEQRKKEGQKTVISSIFWNIILAATKISFGYIGKSRALLADGFNSLSDVATSSGILLGIHFSNIPEDEDHPFGHEKIESVIGVIMGIFMILTSFELGKGGLELLFSGEKREIPEMITVYFALFSSVVKYFMYKQKIRVGIETENSALIADAKDSRNDIFASLSVVLGIIFSIYVNPIFDIIISILVSVLIFKEGVSVILDITDTILDKQDVEFVHEIKRYIYDNTDIKNVHDVMMRKSGDKVFLELHIRVPKDMTVYVAHKISDDLESSIKQDFPSVKNVIIHLDCIID</sequence>
<dbReference type="EMBL" id="JAVIKH010000001">
    <property type="protein sequence ID" value="MDX8335091.1"/>
    <property type="molecule type" value="Genomic_DNA"/>
</dbReference>
<comment type="similarity">
    <text evidence="2">Belongs to the cation diffusion facilitator (CDF) transporter (TC 2.A.4) family.</text>
</comment>
<evidence type="ECO:0000256" key="7">
    <source>
        <dbReference type="SAM" id="Phobius"/>
    </source>
</evidence>
<protein>
    <submittedName>
        <fullName evidence="9">Cation diffusion facilitator family transporter</fullName>
    </submittedName>
</protein>
<dbReference type="PANTHER" id="PTHR43840">
    <property type="entry name" value="MITOCHONDRIAL METAL TRANSPORTER 1-RELATED"/>
    <property type="match status" value="1"/>
</dbReference>
<feature type="transmembrane region" description="Helical" evidence="7">
    <location>
        <begin position="278"/>
        <end position="294"/>
    </location>
</feature>
<dbReference type="PANTHER" id="PTHR43840:SF15">
    <property type="entry name" value="MITOCHONDRIAL METAL TRANSPORTER 1-RELATED"/>
    <property type="match status" value="1"/>
</dbReference>
<dbReference type="InterPro" id="IPR016181">
    <property type="entry name" value="Acyl_CoA_acyltransferase"/>
</dbReference>
<feature type="domain" description="N-acetyltransferase" evidence="8">
    <location>
        <begin position="1"/>
        <end position="124"/>
    </location>
</feature>
<reference evidence="10" key="1">
    <citation type="submission" date="2023-07" db="EMBL/GenBank/DDBJ databases">
        <authorList>
            <person name="Colorado M.A."/>
            <person name="Villamil L.M."/>
            <person name="Melo J.F."/>
            <person name="Rodriguez J.A."/>
            <person name="Ruiz R.Y."/>
        </authorList>
    </citation>
    <scope>NUCLEOTIDE SEQUENCE [LARGE SCALE GENOMIC DNA]</scope>
    <source>
        <strain evidence="10">C33</strain>
    </source>
</reference>
<dbReference type="InterPro" id="IPR027469">
    <property type="entry name" value="Cation_efflux_TMD_sf"/>
</dbReference>
<dbReference type="SUPFAM" id="SSF161111">
    <property type="entry name" value="Cation efflux protein transmembrane domain-like"/>
    <property type="match status" value="1"/>
</dbReference>
<accession>A0ABU4W918</accession>
<dbReference type="NCBIfam" id="TIGR01297">
    <property type="entry name" value="CDF"/>
    <property type="match status" value="1"/>
</dbReference>
<evidence type="ECO:0000256" key="6">
    <source>
        <dbReference type="ARBA" id="ARBA00023136"/>
    </source>
</evidence>
<evidence type="ECO:0000256" key="3">
    <source>
        <dbReference type="ARBA" id="ARBA00022448"/>
    </source>
</evidence>
<dbReference type="InterPro" id="IPR058533">
    <property type="entry name" value="Cation_efflux_TM"/>
</dbReference>
<dbReference type="Pfam" id="PF13508">
    <property type="entry name" value="Acetyltransf_7"/>
    <property type="match status" value="1"/>
</dbReference>
<proteinExistence type="inferred from homology"/>
<evidence type="ECO:0000313" key="9">
    <source>
        <dbReference type="EMBL" id="MDX8335091.1"/>
    </source>
</evidence>
<dbReference type="InterPro" id="IPR027470">
    <property type="entry name" value="Cation_efflux_CTD"/>
</dbReference>
<dbReference type="Pfam" id="PF16916">
    <property type="entry name" value="ZT_dimer"/>
    <property type="match status" value="1"/>
</dbReference>
<evidence type="ECO:0000256" key="2">
    <source>
        <dbReference type="ARBA" id="ARBA00008114"/>
    </source>
</evidence>
<feature type="transmembrane region" description="Helical" evidence="7">
    <location>
        <begin position="236"/>
        <end position="252"/>
    </location>
</feature>
<dbReference type="InterPro" id="IPR002524">
    <property type="entry name" value="Cation_efflux"/>
</dbReference>
<dbReference type="InterPro" id="IPR036837">
    <property type="entry name" value="Cation_efflux_CTD_sf"/>
</dbReference>
<keyword evidence="6 7" id="KW-0472">Membrane</keyword>
<gene>
    <name evidence="9" type="ORF">RFV38_01020</name>
</gene>
<dbReference type="Gene3D" id="3.30.70.1350">
    <property type="entry name" value="Cation efflux protein, cytoplasmic domain"/>
    <property type="match status" value="1"/>
</dbReference>
<dbReference type="SUPFAM" id="SSF160240">
    <property type="entry name" value="Cation efflux protein cytoplasmic domain-like"/>
    <property type="match status" value="1"/>
</dbReference>
<dbReference type="InterPro" id="IPR050291">
    <property type="entry name" value="CDF_Transporter"/>
</dbReference>
<keyword evidence="3" id="KW-0813">Transport</keyword>
<comment type="caution">
    <text evidence="9">The sequence shown here is derived from an EMBL/GenBank/DDBJ whole genome shotgun (WGS) entry which is preliminary data.</text>
</comment>
<dbReference type="RefSeq" id="WP_320312502.1">
    <property type="nucleotide sequence ID" value="NZ_JAVIKH010000001.1"/>
</dbReference>
<dbReference type="Pfam" id="PF01545">
    <property type="entry name" value="Cation_efflux"/>
    <property type="match status" value="1"/>
</dbReference>
<dbReference type="InterPro" id="IPR000182">
    <property type="entry name" value="GNAT_dom"/>
</dbReference>
<dbReference type="PROSITE" id="PS51186">
    <property type="entry name" value="GNAT"/>
    <property type="match status" value="1"/>
</dbReference>